<accession>A0AAF3J9B5</accession>
<dbReference type="SUPFAM" id="SSF57716">
    <property type="entry name" value="Glucocorticoid receptor-like (DNA-binding domain)"/>
    <property type="match status" value="1"/>
</dbReference>
<keyword evidence="3 11" id="KW-0808">Transferase</keyword>
<evidence type="ECO:0000256" key="1">
    <source>
        <dbReference type="ARBA" id="ARBA00007587"/>
    </source>
</evidence>
<evidence type="ECO:0000256" key="8">
    <source>
        <dbReference type="ARBA" id="ARBA00022840"/>
    </source>
</evidence>
<keyword evidence="6 11" id="KW-0418">Kinase</keyword>
<dbReference type="Gene3D" id="3.40.50.300">
    <property type="entry name" value="P-loop containing nucleotide triphosphate hydrolases"/>
    <property type="match status" value="1"/>
</dbReference>
<name>A0AAF3J9B5_9BILA</name>
<sequence length="235" mass="26673">MYHEQRGHITLVTGPMFSGKTTELLRLHGRQQLAGKRCVLVKYAKDTRYDENLIATHDKHKSLSNTIKANELQEVYGEMFDEAVDVVAIDEGQFFSDLADTCERLMRARKIVIVAALNARFDRKAFEQVALLQPNANEITLLTAVCDCGENAIFTHRKSAATEEELIGGKEVYKACCRECYYKAESEMHDGENIYPKKMVDDFFMTSTRLHISPEKKPRLDGRPLSPRTASKNGH</sequence>
<dbReference type="Gene3D" id="3.30.60.20">
    <property type="match status" value="1"/>
</dbReference>
<comment type="catalytic activity">
    <reaction evidence="10">
        <text>thymidine + ATP = dTMP + ADP + H(+)</text>
        <dbReference type="Rhea" id="RHEA:19129"/>
        <dbReference type="ChEBI" id="CHEBI:15378"/>
        <dbReference type="ChEBI" id="CHEBI:17748"/>
        <dbReference type="ChEBI" id="CHEBI:30616"/>
        <dbReference type="ChEBI" id="CHEBI:63528"/>
        <dbReference type="ChEBI" id="CHEBI:456216"/>
        <dbReference type="EC" id="2.7.1.21"/>
    </reaction>
    <physiologicalReaction direction="left-to-right" evidence="10">
        <dbReference type="Rhea" id="RHEA:19130"/>
    </physiologicalReaction>
</comment>
<dbReference type="GO" id="GO:0046104">
    <property type="term" value="P:thymidine metabolic process"/>
    <property type="evidence" value="ECO:0007669"/>
    <property type="project" value="TreeGrafter"/>
</dbReference>
<evidence type="ECO:0000256" key="10">
    <source>
        <dbReference type="ARBA" id="ARBA00048113"/>
    </source>
</evidence>
<reference evidence="15" key="1">
    <citation type="submission" date="2024-02" db="UniProtKB">
        <authorList>
            <consortium name="WormBaseParasite"/>
        </authorList>
    </citation>
    <scope>IDENTIFICATION</scope>
</reference>
<keyword evidence="4" id="KW-0479">Metal-binding</keyword>
<comment type="subunit">
    <text evidence="9">Homotetramer. Tetramerization from dimerization is induced by ATP and increases catalytic efficiency due to a high affinity for thymidine. Tetramerization is inhibited by phosphorylation at Ser-13. Interacts (via the KEN box) with FZR1.</text>
</comment>
<dbReference type="FunFam" id="3.40.50.300:FF:001270">
    <property type="entry name" value="Thymidine kinase"/>
    <property type="match status" value="1"/>
</dbReference>
<evidence type="ECO:0000256" key="4">
    <source>
        <dbReference type="ARBA" id="ARBA00022723"/>
    </source>
</evidence>
<keyword evidence="14" id="KW-1185">Reference proteome</keyword>
<evidence type="ECO:0000256" key="2">
    <source>
        <dbReference type="ARBA" id="ARBA00022634"/>
    </source>
</evidence>
<evidence type="ECO:0000256" key="13">
    <source>
        <dbReference type="SAM" id="MobiDB-lite"/>
    </source>
</evidence>
<dbReference type="WBParaSite" id="MBELARI_LOCUS4498">
    <property type="protein sequence ID" value="MBELARI_LOCUS4498"/>
    <property type="gene ID" value="MBELARI_LOCUS4498"/>
</dbReference>
<dbReference type="SUPFAM" id="SSF52540">
    <property type="entry name" value="P-loop containing nucleoside triphosphate hydrolases"/>
    <property type="match status" value="1"/>
</dbReference>
<dbReference type="EC" id="2.7.1.21" evidence="11"/>
<keyword evidence="5 11" id="KW-0547">Nucleotide-binding</keyword>
<evidence type="ECO:0000256" key="5">
    <source>
        <dbReference type="ARBA" id="ARBA00022741"/>
    </source>
</evidence>
<keyword evidence="7" id="KW-0862">Zinc</keyword>
<dbReference type="Proteomes" id="UP000887575">
    <property type="component" value="Unassembled WGS sequence"/>
</dbReference>
<dbReference type="PANTHER" id="PTHR11441:SF0">
    <property type="entry name" value="THYMIDINE KINASE, CYTOSOLIC"/>
    <property type="match status" value="1"/>
</dbReference>
<organism evidence="14 15">
    <name type="scientific">Mesorhabditis belari</name>
    <dbReference type="NCBI Taxonomy" id="2138241"/>
    <lineage>
        <taxon>Eukaryota</taxon>
        <taxon>Metazoa</taxon>
        <taxon>Ecdysozoa</taxon>
        <taxon>Nematoda</taxon>
        <taxon>Chromadorea</taxon>
        <taxon>Rhabditida</taxon>
        <taxon>Rhabditina</taxon>
        <taxon>Rhabditomorpha</taxon>
        <taxon>Rhabditoidea</taxon>
        <taxon>Rhabditidae</taxon>
        <taxon>Mesorhabditinae</taxon>
        <taxon>Mesorhabditis</taxon>
    </lineage>
</organism>
<dbReference type="Pfam" id="PF00265">
    <property type="entry name" value="TK"/>
    <property type="match status" value="1"/>
</dbReference>
<dbReference type="InterPro" id="IPR020633">
    <property type="entry name" value="Thymidine_kinase_CS"/>
</dbReference>
<feature type="region of interest" description="Disordered" evidence="13">
    <location>
        <begin position="214"/>
        <end position="235"/>
    </location>
</feature>
<evidence type="ECO:0000313" key="14">
    <source>
        <dbReference type="Proteomes" id="UP000887575"/>
    </source>
</evidence>
<dbReference type="InterPro" id="IPR027417">
    <property type="entry name" value="P-loop_NTPase"/>
</dbReference>
<evidence type="ECO:0000256" key="6">
    <source>
        <dbReference type="ARBA" id="ARBA00022777"/>
    </source>
</evidence>
<evidence type="ECO:0000256" key="3">
    <source>
        <dbReference type="ARBA" id="ARBA00022679"/>
    </source>
</evidence>
<evidence type="ECO:0000256" key="9">
    <source>
        <dbReference type="ARBA" id="ARBA00046642"/>
    </source>
</evidence>
<dbReference type="GO" id="GO:0042802">
    <property type="term" value="F:identical protein binding"/>
    <property type="evidence" value="ECO:0007669"/>
    <property type="project" value="UniProtKB-ARBA"/>
</dbReference>
<evidence type="ECO:0000256" key="7">
    <source>
        <dbReference type="ARBA" id="ARBA00022833"/>
    </source>
</evidence>
<comment type="similarity">
    <text evidence="1 12">Belongs to the thymidine kinase family.</text>
</comment>
<protein>
    <recommendedName>
        <fullName evidence="11">Thymidine kinase</fullName>
        <ecNumber evidence="11">2.7.1.21</ecNumber>
    </recommendedName>
</protein>
<dbReference type="AlphaFoldDB" id="A0AAF3J9B5"/>
<dbReference type="InterPro" id="IPR001267">
    <property type="entry name" value="Thymidine_kinase"/>
</dbReference>
<evidence type="ECO:0000313" key="15">
    <source>
        <dbReference type="WBParaSite" id="MBELARI_LOCUS4498"/>
    </source>
</evidence>
<dbReference type="GO" id="GO:0071897">
    <property type="term" value="P:DNA biosynthetic process"/>
    <property type="evidence" value="ECO:0007669"/>
    <property type="project" value="UniProtKB-KW"/>
</dbReference>
<proteinExistence type="inferred from homology"/>
<dbReference type="GO" id="GO:0005524">
    <property type="term" value="F:ATP binding"/>
    <property type="evidence" value="ECO:0007669"/>
    <property type="project" value="UniProtKB-KW"/>
</dbReference>
<keyword evidence="8 11" id="KW-0067">ATP-binding</keyword>
<dbReference type="GO" id="GO:0004797">
    <property type="term" value="F:thymidine kinase activity"/>
    <property type="evidence" value="ECO:0007669"/>
    <property type="project" value="UniProtKB-EC"/>
</dbReference>
<dbReference type="PROSITE" id="PS00603">
    <property type="entry name" value="TK_CELLULAR_TYPE"/>
    <property type="match status" value="1"/>
</dbReference>
<evidence type="ECO:0000256" key="12">
    <source>
        <dbReference type="RuleBase" id="RU004165"/>
    </source>
</evidence>
<dbReference type="PANTHER" id="PTHR11441">
    <property type="entry name" value="THYMIDINE KINASE"/>
    <property type="match status" value="1"/>
</dbReference>
<evidence type="ECO:0000256" key="11">
    <source>
        <dbReference type="RuleBase" id="RU000544"/>
    </source>
</evidence>
<keyword evidence="2 11" id="KW-0237">DNA synthesis</keyword>
<dbReference type="GO" id="GO:0046872">
    <property type="term" value="F:metal ion binding"/>
    <property type="evidence" value="ECO:0007669"/>
    <property type="project" value="UniProtKB-KW"/>
</dbReference>